<gene>
    <name evidence="5" type="ORF">JOF44_003348</name>
</gene>
<feature type="domain" description="HTH gntR-type" evidence="4">
    <location>
        <begin position="5"/>
        <end position="73"/>
    </location>
</feature>
<dbReference type="SUPFAM" id="SSF46785">
    <property type="entry name" value="Winged helix' DNA-binding domain"/>
    <property type="match status" value="1"/>
</dbReference>
<dbReference type="Pfam" id="PF00392">
    <property type="entry name" value="GntR"/>
    <property type="match status" value="1"/>
</dbReference>
<dbReference type="SMART" id="SM00345">
    <property type="entry name" value="HTH_GNTR"/>
    <property type="match status" value="1"/>
</dbReference>
<accession>A0ABS4YPC7</accession>
<dbReference type="Gene3D" id="1.10.10.10">
    <property type="entry name" value="Winged helix-like DNA-binding domain superfamily/Winged helix DNA-binding domain"/>
    <property type="match status" value="1"/>
</dbReference>
<evidence type="ECO:0000256" key="2">
    <source>
        <dbReference type="ARBA" id="ARBA00023125"/>
    </source>
</evidence>
<dbReference type="EMBL" id="JAGIOC010000001">
    <property type="protein sequence ID" value="MBP2410445.1"/>
    <property type="molecule type" value="Genomic_DNA"/>
</dbReference>
<dbReference type="InterPro" id="IPR036390">
    <property type="entry name" value="WH_DNA-bd_sf"/>
</dbReference>
<keyword evidence="1" id="KW-0805">Transcription regulation</keyword>
<dbReference type="InterPro" id="IPR000524">
    <property type="entry name" value="Tscrpt_reg_HTH_GntR"/>
</dbReference>
<dbReference type="PROSITE" id="PS50949">
    <property type="entry name" value="HTH_GNTR"/>
    <property type="match status" value="1"/>
</dbReference>
<comment type="caution">
    <text evidence="5">The sequence shown here is derived from an EMBL/GenBank/DDBJ whole genome shotgun (WGS) entry which is preliminary data.</text>
</comment>
<evidence type="ECO:0000256" key="1">
    <source>
        <dbReference type="ARBA" id="ARBA00023015"/>
    </source>
</evidence>
<keyword evidence="2 5" id="KW-0238">DNA-binding</keyword>
<dbReference type="RefSeq" id="WP_209894088.1">
    <property type="nucleotide sequence ID" value="NZ_BAAAJV010000008.1"/>
</dbReference>
<dbReference type="CDD" id="cd07377">
    <property type="entry name" value="WHTH_GntR"/>
    <property type="match status" value="1"/>
</dbReference>
<evidence type="ECO:0000259" key="4">
    <source>
        <dbReference type="PROSITE" id="PS50949"/>
    </source>
</evidence>
<organism evidence="5 6">
    <name type="scientific">Brachybacterium fresconis</name>
    <dbReference type="NCBI Taxonomy" id="173363"/>
    <lineage>
        <taxon>Bacteria</taxon>
        <taxon>Bacillati</taxon>
        <taxon>Actinomycetota</taxon>
        <taxon>Actinomycetes</taxon>
        <taxon>Micrococcales</taxon>
        <taxon>Dermabacteraceae</taxon>
        <taxon>Brachybacterium</taxon>
    </lineage>
</organism>
<keyword evidence="6" id="KW-1185">Reference proteome</keyword>
<dbReference type="GO" id="GO:0003677">
    <property type="term" value="F:DNA binding"/>
    <property type="evidence" value="ECO:0007669"/>
    <property type="project" value="UniProtKB-KW"/>
</dbReference>
<sequence>MNSPTPPYEQVRREVVERVRAGELKPGDKLPAIRVYADDLGLAPGTVARAYKLLEEAQIIVTKRGAGTTVAPDAVAASERAAATTQRERGGTADPAVVALLAGPVAEARGQGHSDVAIMASLRAALAGENGAASGTIDPSSA</sequence>
<protein>
    <submittedName>
        <fullName evidence="5">DNA-binding transcriptional regulator YhcF (GntR family)</fullName>
    </submittedName>
</protein>
<evidence type="ECO:0000256" key="3">
    <source>
        <dbReference type="ARBA" id="ARBA00023163"/>
    </source>
</evidence>
<dbReference type="PANTHER" id="PTHR38445">
    <property type="entry name" value="HTH-TYPE TRANSCRIPTIONAL REPRESSOR YTRA"/>
    <property type="match status" value="1"/>
</dbReference>
<evidence type="ECO:0000313" key="6">
    <source>
        <dbReference type="Proteomes" id="UP000698222"/>
    </source>
</evidence>
<proteinExistence type="predicted"/>
<evidence type="ECO:0000313" key="5">
    <source>
        <dbReference type="EMBL" id="MBP2410445.1"/>
    </source>
</evidence>
<dbReference type="PANTHER" id="PTHR38445:SF9">
    <property type="entry name" value="HTH-TYPE TRANSCRIPTIONAL REPRESSOR YTRA"/>
    <property type="match status" value="1"/>
</dbReference>
<dbReference type="Proteomes" id="UP000698222">
    <property type="component" value="Unassembled WGS sequence"/>
</dbReference>
<keyword evidence="3" id="KW-0804">Transcription</keyword>
<name>A0ABS4YPC7_9MICO</name>
<dbReference type="InterPro" id="IPR036388">
    <property type="entry name" value="WH-like_DNA-bd_sf"/>
</dbReference>
<reference evidence="5 6" key="1">
    <citation type="submission" date="2021-03" db="EMBL/GenBank/DDBJ databases">
        <title>Sequencing the genomes of 1000 actinobacteria strains.</title>
        <authorList>
            <person name="Klenk H.-P."/>
        </authorList>
    </citation>
    <scope>NUCLEOTIDE SEQUENCE [LARGE SCALE GENOMIC DNA]</scope>
    <source>
        <strain evidence="5 6">DSM 14564</strain>
    </source>
</reference>